<gene>
    <name evidence="15" type="primary">cobU</name>
    <name evidence="15" type="ORF">GCM10009093_25820</name>
</gene>
<protein>
    <recommendedName>
        <fullName evidence="14">Bifunctional adenosylcobalamin biosynthesis protein</fullName>
        <ecNumber evidence="14">2.7.1.156</ecNumber>
        <ecNumber evidence="14">2.7.7.62</ecNumber>
    </recommendedName>
</protein>
<dbReference type="Gene3D" id="3.40.50.300">
    <property type="entry name" value="P-loop containing nucleotide triphosphate hydrolases"/>
    <property type="match status" value="1"/>
</dbReference>
<comment type="similarity">
    <text evidence="7 14">Belongs to the CobU/CobP family.</text>
</comment>
<keyword evidence="8 14" id="KW-0169">Cobalamin biosynthesis</keyword>
<dbReference type="EC" id="2.7.7.62" evidence="14"/>
<dbReference type="Proteomes" id="UP001500791">
    <property type="component" value="Unassembled WGS sequence"/>
</dbReference>
<reference evidence="15 16" key="1">
    <citation type="journal article" date="2019" name="Int. J. Syst. Evol. Microbiol.">
        <title>The Global Catalogue of Microorganisms (GCM) 10K type strain sequencing project: providing services to taxonomists for standard genome sequencing and annotation.</title>
        <authorList>
            <consortium name="The Broad Institute Genomics Platform"/>
            <consortium name="The Broad Institute Genome Sequencing Center for Infectious Disease"/>
            <person name="Wu L."/>
            <person name="Ma J."/>
        </authorList>
    </citation>
    <scope>NUCLEOTIDE SEQUENCE [LARGE SCALE GENOMIC DNA]</scope>
    <source>
        <strain evidence="15 16">JCM 13476</strain>
    </source>
</reference>
<keyword evidence="9 14" id="KW-0808">Transferase</keyword>
<dbReference type="GO" id="GO:0016779">
    <property type="term" value="F:nucleotidyltransferase activity"/>
    <property type="evidence" value="ECO:0007669"/>
    <property type="project" value="UniProtKB-KW"/>
</dbReference>
<keyword evidence="12 14" id="KW-0067">ATP-binding</keyword>
<name>A0ABN0YJW8_9CAUL</name>
<evidence type="ECO:0000256" key="10">
    <source>
        <dbReference type="ARBA" id="ARBA00022741"/>
    </source>
</evidence>
<evidence type="ECO:0000256" key="13">
    <source>
        <dbReference type="ARBA" id="ARBA00023134"/>
    </source>
</evidence>
<dbReference type="GO" id="GO:0016301">
    <property type="term" value="F:kinase activity"/>
    <property type="evidence" value="ECO:0007669"/>
    <property type="project" value="UniProtKB-KW"/>
</dbReference>
<evidence type="ECO:0000256" key="9">
    <source>
        <dbReference type="ARBA" id="ARBA00022679"/>
    </source>
</evidence>
<comment type="function">
    <text evidence="4 14">Catalyzes ATP-dependent phosphorylation of adenosylcobinamide and addition of GMP to adenosylcobinamide phosphate.</text>
</comment>
<proteinExistence type="inferred from homology"/>
<keyword evidence="10 14" id="KW-0547">Nucleotide-binding</keyword>
<evidence type="ECO:0000256" key="7">
    <source>
        <dbReference type="ARBA" id="ARBA00007490"/>
    </source>
</evidence>
<evidence type="ECO:0000256" key="6">
    <source>
        <dbReference type="ARBA" id="ARBA00005159"/>
    </source>
</evidence>
<keyword evidence="16" id="KW-1185">Reference proteome</keyword>
<evidence type="ECO:0000256" key="11">
    <source>
        <dbReference type="ARBA" id="ARBA00022777"/>
    </source>
</evidence>
<dbReference type="Pfam" id="PF02283">
    <property type="entry name" value="CobU"/>
    <property type="match status" value="1"/>
</dbReference>
<comment type="pathway">
    <text evidence="5 14">Cofactor biosynthesis; adenosylcobalamin biosynthesis; adenosylcobalamin from cob(II)yrinate a,c-diamide: step 6/7.</text>
</comment>
<sequence>MVQVNRRQIMGRTLVLGGARSGKSRYAQICAETAANANGQTPVMIVTAQAFDDEMQERIQRHQNDRGGRWHAIEAPMQLADSLRAQPRGAIVVVDCLTLWLTNQMLAENDLGVAVSELVDAVLNCQAAHLWLVSNEVGMSLVPENALGRRFRDEAGRLHQQLAAVCDETYLIAAGMKLKMEPF</sequence>
<dbReference type="EMBL" id="BAAAEJ010000009">
    <property type="protein sequence ID" value="GAA0398044.1"/>
    <property type="molecule type" value="Genomic_DNA"/>
</dbReference>
<organism evidence="15 16">
    <name type="scientific">Brevundimonas terrae</name>
    <dbReference type="NCBI Taxonomy" id="363631"/>
    <lineage>
        <taxon>Bacteria</taxon>
        <taxon>Pseudomonadati</taxon>
        <taxon>Pseudomonadota</taxon>
        <taxon>Alphaproteobacteria</taxon>
        <taxon>Caulobacterales</taxon>
        <taxon>Caulobacteraceae</taxon>
        <taxon>Brevundimonas</taxon>
    </lineage>
</organism>
<comment type="caution">
    <text evidence="15">The sequence shown here is derived from an EMBL/GenBank/DDBJ whole genome shotgun (WGS) entry which is preliminary data.</text>
</comment>
<evidence type="ECO:0000256" key="1">
    <source>
        <dbReference type="ARBA" id="ARBA00000312"/>
    </source>
</evidence>
<keyword evidence="11 14" id="KW-0418">Kinase</keyword>
<comment type="catalytic activity">
    <reaction evidence="2 14">
        <text>adenosylcob(III)inamide phosphate + GTP + H(+) = adenosylcob(III)inamide-GDP + diphosphate</text>
        <dbReference type="Rhea" id="RHEA:22712"/>
        <dbReference type="ChEBI" id="CHEBI:15378"/>
        <dbReference type="ChEBI" id="CHEBI:33019"/>
        <dbReference type="ChEBI" id="CHEBI:37565"/>
        <dbReference type="ChEBI" id="CHEBI:58502"/>
        <dbReference type="ChEBI" id="CHEBI:60487"/>
        <dbReference type="EC" id="2.7.7.62"/>
    </reaction>
</comment>
<dbReference type="InterPro" id="IPR027417">
    <property type="entry name" value="P-loop_NTPase"/>
</dbReference>
<evidence type="ECO:0000256" key="4">
    <source>
        <dbReference type="ARBA" id="ARBA00003889"/>
    </source>
</evidence>
<evidence type="ECO:0000256" key="2">
    <source>
        <dbReference type="ARBA" id="ARBA00000711"/>
    </source>
</evidence>
<dbReference type="InterPro" id="IPR003203">
    <property type="entry name" value="CobU/CobP"/>
</dbReference>
<evidence type="ECO:0000313" key="16">
    <source>
        <dbReference type="Proteomes" id="UP001500791"/>
    </source>
</evidence>
<comment type="pathway">
    <text evidence="6 14">Cofactor biosynthesis; adenosylcobalamin biosynthesis; adenosylcobalamin from cob(II)yrinate a,c-diamide: step 5/7.</text>
</comment>
<evidence type="ECO:0000256" key="12">
    <source>
        <dbReference type="ARBA" id="ARBA00022840"/>
    </source>
</evidence>
<evidence type="ECO:0000256" key="3">
    <source>
        <dbReference type="ARBA" id="ARBA00001522"/>
    </source>
</evidence>
<accession>A0ABN0YJW8</accession>
<comment type="catalytic activity">
    <reaction evidence="3">
        <text>adenosylcob(III)inamide + GTP = adenosylcob(III)inamide phosphate + GDP + H(+)</text>
        <dbReference type="Rhea" id="RHEA:15765"/>
        <dbReference type="ChEBI" id="CHEBI:2480"/>
        <dbReference type="ChEBI" id="CHEBI:15378"/>
        <dbReference type="ChEBI" id="CHEBI:37565"/>
        <dbReference type="ChEBI" id="CHEBI:58189"/>
        <dbReference type="ChEBI" id="CHEBI:58502"/>
        <dbReference type="EC" id="2.7.1.156"/>
    </reaction>
</comment>
<dbReference type="CDD" id="cd00544">
    <property type="entry name" value="CobU"/>
    <property type="match status" value="1"/>
</dbReference>
<dbReference type="EC" id="2.7.1.156" evidence="14"/>
<dbReference type="PIRSF" id="PIRSF006135">
    <property type="entry name" value="CobU"/>
    <property type="match status" value="1"/>
</dbReference>
<keyword evidence="13 14" id="KW-0342">GTP-binding</keyword>
<evidence type="ECO:0000256" key="8">
    <source>
        <dbReference type="ARBA" id="ARBA00022573"/>
    </source>
</evidence>
<dbReference type="PANTHER" id="PTHR34848">
    <property type="match status" value="1"/>
</dbReference>
<evidence type="ECO:0000256" key="5">
    <source>
        <dbReference type="ARBA" id="ARBA00004692"/>
    </source>
</evidence>
<evidence type="ECO:0000313" key="15">
    <source>
        <dbReference type="EMBL" id="GAA0398044.1"/>
    </source>
</evidence>
<dbReference type="NCBIfam" id="NF004469">
    <property type="entry name" value="PRK05800.1"/>
    <property type="match status" value="1"/>
</dbReference>
<keyword evidence="15" id="KW-0548">Nucleotidyltransferase</keyword>
<comment type="catalytic activity">
    <reaction evidence="1 14">
        <text>adenosylcob(III)inamide + ATP = adenosylcob(III)inamide phosphate + ADP + H(+)</text>
        <dbReference type="Rhea" id="RHEA:15769"/>
        <dbReference type="ChEBI" id="CHEBI:2480"/>
        <dbReference type="ChEBI" id="CHEBI:15378"/>
        <dbReference type="ChEBI" id="CHEBI:30616"/>
        <dbReference type="ChEBI" id="CHEBI:58502"/>
        <dbReference type="ChEBI" id="CHEBI:456216"/>
        <dbReference type="EC" id="2.7.1.156"/>
    </reaction>
</comment>
<dbReference type="PANTHER" id="PTHR34848:SF1">
    <property type="entry name" value="BIFUNCTIONAL ADENOSYLCOBALAMIN BIOSYNTHESIS PROTEIN COBU"/>
    <property type="match status" value="1"/>
</dbReference>
<evidence type="ECO:0000256" key="14">
    <source>
        <dbReference type="PIRNR" id="PIRNR006135"/>
    </source>
</evidence>
<dbReference type="SUPFAM" id="SSF52540">
    <property type="entry name" value="P-loop containing nucleoside triphosphate hydrolases"/>
    <property type="match status" value="1"/>
</dbReference>